<keyword evidence="3" id="KW-0762">Sugar transport</keyword>
<feature type="domain" description="ARF7 effector protein C-terminal" evidence="9">
    <location>
        <begin position="101"/>
        <end position="222"/>
    </location>
</feature>
<feature type="compositionally biased region" description="Polar residues" evidence="7">
    <location>
        <begin position="62"/>
        <end position="81"/>
    </location>
</feature>
<evidence type="ECO:0000256" key="8">
    <source>
        <dbReference type="SAM" id="Phobius"/>
    </source>
</evidence>
<feature type="transmembrane region" description="Helical" evidence="8">
    <location>
        <begin position="567"/>
        <end position="584"/>
    </location>
</feature>
<evidence type="ECO:0000313" key="10">
    <source>
        <dbReference type="EMBL" id="KAI1726456.1"/>
    </source>
</evidence>
<dbReference type="GO" id="GO:0000139">
    <property type="term" value="C:Golgi membrane"/>
    <property type="evidence" value="ECO:0007669"/>
    <property type="project" value="InterPro"/>
</dbReference>
<feature type="region of interest" description="Disordered" evidence="7">
    <location>
        <begin position="1"/>
        <end position="90"/>
    </location>
</feature>
<accession>A0AAD4NJB6</accession>
<evidence type="ECO:0000256" key="3">
    <source>
        <dbReference type="ARBA" id="ARBA00022597"/>
    </source>
</evidence>
<dbReference type="NCBIfam" id="TIGR00803">
    <property type="entry name" value="nst"/>
    <property type="match status" value="1"/>
</dbReference>
<dbReference type="Proteomes" id="UP001201812">
    <property type="component" value="Unassembled WGS sequence"/>
</dbReference>
<comment type="similarity">
    <text evidence="2">Belongs to the nucleotide-sugar transporter family. SLC35A subfamily.</text>
</comment>
<protein>
    <submittedName>
        <fullName evidence="10">Nucleotide-sugar transporter domain-containing protein</fullName>
    </submittedName>
</protein>
<feature type="transmembrane region" description="Helical" evidence="8">
    <location>
        <begin position="469"/>
        <end position="487"/>
    </location>
</feature>
<feature type="transmembrane region" description="Helical" evidence="8">
    <location>
        <begin position="293"/>
        <end position="310"/>
    </location>
</feature>
<feature type="transmembrane region" description="Helical" evidence="8">
    <location>
        <begin position="432"/>
        <end position="449"/>
    </location>
</feature>
<dbReference type="InterPro" id="IPR007271">
    <property type="entry name" value="Nuc_sug_transpt"/>
</dbReference>
<feature type="transmembrane region" description="Helical" evidence="8">
    <location>
        <begin position="532"/>
        <end position="555"/>
    </location>
</feature>
<dbReference type="Pfam" id="PF14949">
    <property type="entry name" value="ARF7EP_C"/>
    <property type="match status" value="1"/>
</dbReference>
<keyword evidence="11" id="KW-1185">Reference proteome</keyword>
<name>A0AAD4NJB6_9BILA</name>
<feature type="transmembrane region" description="Helical" evidence="8">
    <location>
        <begin position="499"/>
        <end position="520"/>
    </location>
</feature>
<feature type="transmembrane region" description="Helical" evidence="8">
    <location>
        <begin position="331"/>
        <end position="353"/>
    </location>
</feature>
<evidence type="ECO:0000256" key="5">
    <source>
        <dbReference type="ARBA" id="ARBA00022989"/>
    </source>
</evidence>
<keyword evidence="4 8" id="KW-0812">Transmembrane</keyword>
<feature type="transmembrane region" description="Helical" evidence="8">
    <location>
        <begin position="403"/>
        <end position="425"/>
    </location>
</feature>
<dbReference type="SUPFAM" id="SSF103481">
    <property type="entry name" value="Multidrug resistance efflux transporter EmrE"/>
    <property type="match status" value="1"/>
</dbReference>
<comment type="caution">
    <text evidence="10">The sequence shown here is derived from an EMBL/GenBank/DDBJ whole genome shotgun (WGS) entry which is preliminary data.</text>
</comment>
<dbReference type="GO" id="GO:0015165">
    <property type="term" value="F:pyrimidine nucleotide-sugar transmembrane transporter activity"/>
    <property type="evidence" value="ECO:0007669"/>
    <property type="project" value="InterPro"/>
</dbReference>
<keyword evidence="3" id="KW-0813">Transport</keyword>
<evidence type="ECO:0000256" key="6">
    <source>
        <dbReference type="ARBA" id="ARBA00023136"/>
    </source>
</evidence>
<feature type="compositionally biased region" description="Basic and acidic residues" evidence="7">
    <location>
        <begin position="9"/>
        <end position="19"/>
    </location>
</feature>
<dbReference type="Pfam" id="PF04142">
    <property type="entry name" value="Nuc_sug_transp"/>
    <property type="match status" value="1"/>
</dbReference>
<feature type="transmembrane region" description="Helical" evidence="8">
    <location>
        <begin position="590"/>
        <end position="613"/>
    </location>
</feature>
<dbReference type="PANTHER" id="PTHR10231">
    <property type="entry name" value="NUCLEOTIDE-SUGAR TRANSMEMBRANE TRANSPORTER"/>
    <property type="match status" value="1"/>
</dbReference>
<dbReference type="AlphaFoldDB" id="A0AAD4NJB6"/>
<evidence type="ECO:0000256" key="2">
    <source>
        <dbReference type="ARBA" id="ARBA00009976"/>
    </source>
</evidence>
<evidence type="ECO:0000256" key="1">
    <source>
        <dbReference type="ARBA" id="ARBA00004141"/>
    </source>
</evidence>
<evidence type="ECO:0000256" key="7">
    <source>
        <dbReference type="SAM" id="MobiDB-lite"/>
    </source>
</evidence>
<evidence type="ECO:0000313" key="11">
    <source>
        <dbReference type="Proteomes" id="UP001201812"/>
    </source>
</evidence>
<reference evidence="10" key="1">
    <citation type="submission" date="2022-01" db="EMBL/GenBank/DDBJ databases">
        <title>Genome Sequence Resource for Two Populations of Ditylenchus destructor, the Migratory Endoparasitic Phytonematode.</title>
        <authorList>
            <person name="Zhang H."/>
            <person name="Lin R."/>
            <person name="Xie B."/>
        </authorList>
    </citation>
    <scope>NUCLEOTIDE SEQUENCE</scope>
    <source>
        <strain evidence="10">BazhouSP</strain>
    </source>
</reference>
<keyword evidence="6 8" id="KW-0472">Membrane</keyword>
<comment type="subcellular location">
    <subcellularLocation>
        <location evidence="1">Membrane</location>
        <topology evidence="1">Multi-pass membrane protein</topology>
    </subcellularLocation>
</comment>
<evidence type="ECO:0000259" key="9">
    <source>
        <dbReference type="Pfam" id="PF14949"/>
    </source>
</evidence>
<dbReference type="InterPro" id="IPR037185">
    <property type="entry name" value="EmrE-like"/>
</dbReference>
<dbReference type="InterPro" id="IPR029264">
    <property type="entry name" value="ARF7EP_C"/>
</dbReference>
<organism evidence="10 11">
    <name type="scientific">Ditylenchus destructor</name>
    <dbReference type="NCBI Taxonomy" id="166010"/>
    <lineage>
        <taxon>Eukaryota</taxon>
        <taxon>Metazoa</taxon>
        <taxon>Ecdysozoa</taxon>
        <taxon>Nematoda</taxon>
        <taxon>Chromadorea</taxon>
        <taxon>Rhabditida</taxon>
        <taxon>Tylenchina</taxon>
        <taxon>Tylenchomorpha</taxon>
        <taxon>Sphaerularioidea</taxon>
        <taxon>Anguinidae</taxon>
        <taxon>Anguininae</taxon>
        <taxon>Ditylenchus</taxon>
    </lineage>
</organism>
<evidence type="ECO:0000256" key="4">
    <source>
        <dbReference type="ARBA" id="ARBA00022692"/>
    </source>
</evidence>
<sequence>MAQNNEAGSSKRTENRNDTESPEGCEQETNAEVSPTNPSKDDDNSSDSSMEYVPDEEEFSRETSVTNIDNGGRQSRRSNPNELAGDLSLTHDEMTQSINLQRELRKLRFENPGSQLSKHFITDTANIKAVISGEVNQVEEHSFRRPKRKVAAKTTNYKDGKYKPHHDRHGNFIGPKGEAVNLCDCLDKECPGCHRPCKKCGTQKCSFQCRSNRSAVIEYVECNIQGRGRGYGYIASTRFEHQRMTDGDLVNDKQKLLPAASLIEEDAYRKNGVEKSRTFTIPMGIEIRRDRPSGLHAGTIKIAVLIWLTLQNSIHTLLLRYSRVRVVPEMFFSTVAVFWTEVFKIVICLGMVANESNGIIGCLLMLKKQVLDQPWDTLKVCLPAMLYTLQNNLFYTAASHLDAATFMIVSQLKIFATALFSIILLNRTLIRPQWFSLAILFIGVSLVQLQEGKSNKKTTAEDSQSPVLGFTAACVACAISGFAGCFFEKILKGSAPVTIWMRNVQMSVFAIPASFAAAMIQDGRKIAEHGFLYGFDAIVWFTALWYCIGGLSVAICIKYADNIAKNFATSVAIILATIGSIHFFGFTPNIFFVVGAMFVIFSVFLYSSSSIFLKCFGSCGSSR</sequence>
<keyword evidence="5 8" id="KW-1133">Transmembrane helix</keyword>
<dbReference type="EMBL" id="JAKKPZ010000002">
    <property type="protein sequence ID" value="KAI1726456.1"/>
    <property type="molecule type" value="Genomic_DNA"/>
</dbReference>
<gene>
    <name evidence="10" type="ORF">DdX_03176</name>
</gene>
<proteinExistence type="inferred from homology"/>